<dbReference type="Pfam" id="PF07045">
    <property type="entry name" value="DUF1330"/>
    <property type="match status" value="1"/>
</dbReference>
<proteinExistence type="predicted"/>
<dbReference type="Gene3D" id="3.30.70.100">
    <property type="match status" value="1"/>
</dbReference>
<name>U2WCX2_9PROT</name>
<dbReference type="AlphaFoldDB" id="U2WCX2"/>
<dbReference type="PANTHER" id="PTHR41521:SF4">
    <property type="entry name" value="BLR0684 PROTEIN"/>
    <property type="match status" value="1"/>
</dbReference>
<dbReference type="EMBL" id="AWXE01000001">
    <property type="protein sequence ID" value="ERL47379.1"/>
    <property type="molecule type" value="Genomic_DNA"/>
</dbReference>
<evidence type="ECO:0000259" key="1">
    <source>
        <dbReference type="Pfam" id="PF07045"/>
    </source>
</evidence>
<reference evidence="2 3" key="1">
    <citation type="journal article" date="2014" name="FEMS Microbiol. Ecol.">
        <title>Genomic differentiation among two strains of the PS1 clade isolated from geographically separated marine habitats.</title>
        <authorList>
            <person name="Jimenez-Infante F."/>
            <person name="Ngugi D.K."/>
            <person name="Alam I."/>
            <person name="Rashid M."/>
            <person name="Baalawi W."/>
            <person name="Kamau A.A."/>
            <person name="Bajic V.B."/>
            <person name="Stingl U."/>
        </authorList>
    </citation>
    <scope>NUCLEOTIDE SEQUENCE [LARGE SCALE GENOMIC DNA]</scope>
    <source>
        <strain evidence="2 3">RS24</strain>
    </source>
</reference>
<dbReference type="Proteomes" id="UP000016762">
    <property type="component" value="Unassembled WGS sequence"/>
</dbReference>
<dbReference type="OrthoDB" id="9806380at2"/>
<protein>
    <submittedName>
        <fullName evidence="2">Glyoxalase-bleomycin resistance protein-dioxygenase</fullName>
    </submittedName>
</protein>
<evidence type="ECO:0000313" key="2">
    <source>
        <dbReference type="EMBL" id="ERL47379.1"/>
    </source>
</evidence>
<keyword evidence="3" id="KW-1185">Reference proteome</keyword>
<feature type="domain" description="DUF1330" evidence="1">
    <location>
        <begin position="3"/>
        <end position="96"/>
    </location>
</feature>
<dbReference type="GO" id="GO:0051213">
    <property type="term" value="F:dioxygenase activity"/>
    <property type="evidence" value="ECO:0007669"/>
    <property type="project" value="UniProtKB-KW"/>
</dbReference>
<sequence length="98" mass="10982">MAAYMVIRAQITDPEKFANYGKSAAKLVEKFGGNYEVMRPPQDILLEGESEPNMKIVISKWPSIDTALAFWNSPEYSEIKKLRENAGTVTVRLVEATS</sequence>
<dbReference type="eggNOG" id="COG5470">
    <property type="taxonomic scope" value="Bacteria"/>
</dbReference>
<organism evidence="2 3">
    <name type="scientific">Candidatus Micropelagius thuwalensis</name>
    <dbReference type="NCBI Taxonomy" id="1397666"/>
    <lineage>
        <taxon>Bacteria</taxon>
        <taxon>Pseudomonadati</taxon>
        <taxon>Pseudomonadota</taxon>
        <taxon>Alphaproteobacteria</taxon>
        <taxon>PS1 clade</taxon>
        <taxon>Candidatus Micropelagius</taxon>
    </lineage>
</organism>
<dbReference type="InterPro" id="IPR011008">
    <property type="entry name" value="Dimeric_a/b-barrel"/>
</dbReference>
<dbReference type="STRING" id="1397666.RS24_00317"/>
<dbReference type="InterPro" id="IPR010753">
    <property type="entry name" value="DUF1330"/>
</dbReference>
<accession>U2WCX2</accession>
<dbReference type="RefSeq" id="WP_021776397.1">
    <property type="nucleotide sequence ID" value="NZ_AWXE01000001.1"/>
</dbReference>
<comment type="caution">
    <text evidence="2">The sequence shown here is derived from an EMBL/GenBank/DDBJ whole genome shotgun (WGS) entry which is preliminary data.</text>
</comment>
<evidence type="ECO:0000313" key="3">
    <source>
        <dbReference type="Proteomes" id="UP000016762"/>
    </source>
</evidence>
<dbReference type="SUPFAM" id="SSF54909">
    <property type="entry name" value="Dimeric alpha+beta barrel"/>
    <property type="match status" value="1"/>
</dbReference>
<keyword evidence="2" id="KW-0560">Oxidoreductase</keyword>
<keyword evidence="2" id="KW-0223">Dioxygenase</keyword>
<gene>
    <name evidence="2" type="ORF">RS24_00317</name>
</gene>
<dbReference type="PANTHER" id="PTHR41521">
    <property type="match status" value="1"/>
</dbReference>